<organism evidence="2">
    <name type="scientific">Prunus dulcis</name>
    <name type="common">Almond</name>
    <name type="synonym">Amygdalus dulcis</name>
    <dbReference type="NCBI Taxonomy" id="3755"/>
    <lineage>
        <taxon>Eukaryota</taxon>
        <taxon>Viridiplantae</taxon>
        <taxon>Streptophyta</taxon>
        <taxon>Embryophyta</taxon>
        <taxon>Tracheophyta</taxon>
        <taxon>Spermatophyta</taxon>
        <taxon>Magnoliopsida</taxon>
        <taxon>eudicotyledons</taxon>
        <taxon>Gunneridae</taxon>
        <taxon>Pentapetalae</taxon>
        <taxon>rosids</taxon>
        <taxon>fabids</taxon>
        <taxon>Rosales</taxon>
        <taxon>Rosaceae</taxon>
        <taxon>Amygdaloideae</taxon>
        <taxon>Amygdaleae</taxon>
        <taxon>Prunus</taxon>
    </lineage>
</organism>
<dbReference type="InterPro" id="IPR013103">
    <property type="entry name" value="RVT_2"/>
</dbReference>
<feature type="domain" description="Reverse transcriptase Ty1/copia-type" evidence="1">
    <location>
        <begin position="11"/>
        <end position="85"/>
    </location>
</feature>
<proteinExistence type="predicted"/>
<dbReference type="AlphaFoldDB" id="A0A5H2XL47"/>
<sequence length="93" mass="10499">MTEELNALIKNGTWSLVPYDPSMNVVGCKWVFCVKRKADGTLDRYKARLVAKGFHQQEGVDYTETFSPVVKATLFAQFCHLLLAMVGKLVSWT</sequence>
<name>A0A5H2XL47_PRUDU</name>
<dbReference type="Pfam" id="PF07727">
    <property type="entry name" value="RVT_2"/>
    <property type="match status" value="1"/>
</dbReference>
<evidence type="ECO:0000313" key="2">
    <source>
        <dbReference type="EMBL" id="BBN68818.1"/>
    </source>
</evidence>
<evidence type="ECO:0000259" key="1">
    <source>
        <dbReference type="Pfam" id="PF07727"/>
    </source>
</evidence>
<reference evidence="2" key="1">
    <citation type="journal article" date="2019" name="Science">
        <title>Mutation of a bHLH transcription factor allowed almond domestication.</title>
        <authorList>
            <person name="Sanchez-Perez R."/>
            <person name="Pavan S."/>
            <person name="Mazzeo R."/>
            <person name="Moldovan C."/>
            <person name="Aiese Cigliano R."/>
            <person name="Del Cueto J."/>
            <person name="Ricciardi F."/>
            <person name="Lotti C."/>
            <person name="Ricciardi L."/>
            <person name="Dicenta F."/>
            <person name="Lopez-Marques R.L."/>
            <person name="Lindberg Moller B."/>
        </authorList>
    </citation>
    <scope>NUCLEOTIDE SEQUENCE</scope>
</reference>
<gene>
    <name evidence="2" type="ORF">Prudu_589S000300</name>
</gene>
<protein>
    <submittedName>
        <fullName evidence="2">Transposable element protein</fullName>
    </submittedName>
</protein>
<accession>A0A5H2XL47</accession>
<dbReference type="EMBL" id="AP020926">
    <property type="protein sequence ID" value="BBN68818.1"/>
    <property type="molecule type" value="Genomic_DNA"/>
</dbReference>